<dbReference type="EMBL" id="CM055738">
    <property type="protein sequence ID" value="KAJ8004840.1"/>
    <property type="molecule type" value="Genomic_DNA"/>
</dbReference>
<organism evidence="1 2">
    <name type="scientific">Dallia pectoralis</name>
    <name type="common">Alaska blackfish</name>
    <dbReference type="NCBI Taxonomy" id="75939"/>
    <lineage>
        <taxon>Eukaryota</taxon>
        <taxon>Metazoa</taxon>
        <taxon>Chordata</taxon>
        <taxon>Craniata</taxon>
        <taxon>Vertebrata</taxon>
        <taxon>Euteleostomi</taxon>
        <taxon>Actinopterygii</taxon>
        <taxon>Neopterygii</taxon>
        <taxon>Teleostei</taxon>
        <taxon>Protacanthopterygii</taxon>
        <taxon>Esociformes</taxon>
        <taxon>Umbridae</taxon>
        <taxon>Dallia</taxon>
    </lineage>
</organism>
<proteinExistence type="predicted"/>
<reference evidence="1" key="1">
    <citation type="submission" date="2021-05" db="EMBL/GenBank/DDBJ databases">
        <authorList>
            <person name="Pan Q."/>
            <person name="Jouanno E."/>
            <person name="Zahm M."/>
            <person name="Klopp C."/>
            <person name="Cabau C."/>
            <person name="Louis A."/>
            <person name="Berthelot C."/>
            <person name="Parey E."/>
            <person name="Roest Crollius H."/>
            <person name="Montfort J."/>
            <person name="Robinson-Rechavi M."/>
            <person name="Bouchez O."/>
            <person name="Lampietro C."/>
            <person name="Lopez Roques C."/>
            <person name="Donnadieu C."/>
            <person name="Postlethwait J."/>
            <person name="Bobe J."/>
            <person name="Dillon D."/>
            <person name="Chandos A."/>
            <person name="von Hippel F."/>
            <person name="Guiguen Y."/>
        </authorList>
    </citation>
    <scope>NUCLEOTIDE SEQUENCE</scope>
    <source>
        <strain evidence="1">YG-Jan2019</strain>
    </source>
</reference>
<dbReference type="Proteomes" id="UP001157502">
    <property type="component" value="Chromosome 11"/>
</dbReference>
<comment type="caution">
    <text evidence="1">The sequence shown here is derived from an EMBL/GenBank/DDBJ whole genome shotgun (WGS) entry which is preliminary data.</text>
</comment>
<evidence type="ECO:0000313" key="2">
    <source>
        <dbReference type="Proteomes" id="UP001157502"/>
    </source>
</evidence>
<accession>A0ACC2GN09</accession>
<sequence>MASKERLYELWMLYYTKKDLGYLQQWLVAFVTSFEKLVDVQSLEPRRLEEGCEDVPLLPRDALVLLSTQMWHSALHLSGGGDCNSPHPLLLIRFFIIVCRNMENIDAEKIPGFVFETIKLLNFCLVQLRKQSEDQRSLQPVVQHGLLLLESLFDPYQIWRRRLAGDDVSMMERSKFKFSPLHLPEELCALFHDSLQNSHEIPEFLTLRLVHLLGAVICGSKKNGLLSTTPQSVEGLLSVLRAWCLCTPSDPKDPRLIRLTLQCLTAMVHILHSSSPSDRQLEIRTLLDGYFQVLNWNRPPGLGKDQGEGPSWEDRLVTLQSHMLTAVPEILQCSDRPALQAVFLNNNCFEHILRLIQNSKLYQSSRSEGEDTSDPSTCLLADTEVVVTQVLEKGSDCITVHALGVLTAIMSNSPSAKEVFKERIGYSQLFDVLKSQGQPSKRLLQELMNMAVEGEHSHAIHLGISNDQPLLLLLQWLPELAPHRELQLLVSQWLAAVCGGSRPCRTVAVEAGLVEVLLGVLSQPEKLDRQCADALLGLLQDLASLCLRPAELKNLLRMLRLPEPVGQSAEVATGNKTHPYCACVIRVLSAIAAREGRDSALQYFDLTHPLSGIMVPPVQRWPGNGFAFHAWLCLNTDFPTQRPEQPSGPGLTSRGMGKGPRRKQLYSLFTASGTGLEAFFTVEGVLVVAICTKKEYMAVSLPEHPLSDCCWHSVDIVHIPGRRPFGQNLVTVYIDGEPCKNGQLRFPSLNEPFTSCCIGSAGHRTTTTDTTMTSPTLPSPSLPSVEMAFPAHAPPFTRSQSFPASFAAGRWGSGPLRDTFRDAPVHTISAGLQDTEWGTPTSLNGLLGTAFICHEALQPAHTKALYAAGPNHVSLFKADGELSDLNSKLLLYYTPQAFKSQICLDLAPNHQYDGRLTGHRVVNWDLKDVLNTVGGMGVLLPLLEQVCETEQAEGGGQETSDLLGPELTSTSSRRTTGMLLPLGRSSEGRLERNSVAAFLLMVKNLVRHHPVNQESLLHCNGPAIIGAMLTKVPGSMMDMSVLMACQFLLDQVSSEGNSHLLQQLYQHLLFDFRIWSNSHFSVCLGHVQYLSSVIRNGKQRMRRKYGVQYILDTIRTHYSVERDGSPLSDEKQTVQISLFSLLKDFLLKSPTTEDLHSLLAYTLTVGEEQQVVCALDVAYNLLRSSPPREQVQAVLLEWGAEQLYSLLLKPKFGDEAREGVFRVLYKILKSERVPERAKHRVKLRDVGYLGLVGLLGDVPVTASTVHCLYEQVLATDATPNFRDLLAVVYLSHRDELTVRLEICRKLFHLIHSNEDYVRQLARQPGWQDLLTKLYVKESYESRSTSLTGSSPHSSLEPSPSYCSPRPPLRREHSVLIEDAPGAHETEDVFLRYPSRDDEEEDGDGDVSGGRGRFSESPNFKMFDAVDQSSRSSSLSNAVDIPSSHARPDEEGPYHLLSSYATSSFELDLGGEGGMGTGVGSQTSACSSQTDTPSPLEYSRPFPHLRTRKSSSLSNVLDDASYGTDTATADTISNTSNPQQAPDEELCNVLTNIVFSVLWRGSGADAAEDTVWRERGQVFSVLTKLGSSCQLVRPPDDIKRSLLELMLESSLLDLRGSQSVFLPQFPSLVRLLRLLQDFLFAEGTDNQTLWSEKGVVDLLDQLEAWNSSSGGTGNLELREMSQIGMRIITGYIQLPDSQVFVKACDKLHSILKTARCLGWEEVCFLLGRLGAPLWPGGANETGPNGEHAEAFTQLVPIVRTLLDQHADPIVLHASVPSLPVTNGSPTFAQDLQSYCHTVEWLDFYQRHVQPTMEQYELDTFGKSHDLMSNFWNSCFDDLMSTAIRRDKERADSKAKFQEVILDPNQKRIRSENNRYHIVQKQSSGQQGVVWRHWRSLRRLLTSERGAWAHSVPREEKWKLSSAETYSKMRLKLVPNYHYDNHLDASALRDNMGADSPRSSEPLPLAVAKEAKVSDMEDDQLGEEDIVFLDNQVEGEGEDESQKEKLVLSEDCELITIVAVVPGRLEVTTHHLYFYDASSEKEETEEGIGFDFKRPVSQLREVHLRRYNLRRSALEVFFIDQSHYFINFKKKVRNKVYSRILGLRPPNLFYFGSRSPQELLKASGLTQRWVCREISNFEYLMQLNTISGRTYNDLSQYPVFPWVLCDYTSTVLDLDNPAVFRDLSKPIGVVNPRHAQNVREKYESFEDSTGTIDKFHYGTHYSNAAGVMHLMIRMEPFTSLHIQLQSGRFDCADRQFHSVAAAWQARMESPVDVKELIPEFFYFPEFLENINGFDLGSLQMTQDRVNNVLLPLWASSREDFIRKHRKALESEHVSCHLHEWIDLIFGFKQRGEEAVEALNVFYYCTYEGAVDLDAIANETERKALEGIISNFGQTPCQLLKEPHPPRMSAQSASRRQSRIDTLPPNLFEQLDKLRPFVEVVCDGLPLVQAVVPRNQNHSFIIQGSDVLVTVSSNGLIGTHSWLPYDKNIANYFTFTKDPNVANPKTQRFLSGPFSPGVDISSRVLVVSNDGRLLFSGGHWDCSLRVTQLGKGKLVGRICRHIDVVTCLALDLCGIYLISGSRDMSCIVWQVVQQGGFSSGLSPRPVQVLCGHDQEVTCVAISTELDMAVSGSKDGTLIVHSVRRGQFLRTLRPFGEVCSPVRVTELQVGMEGHIVAQMILEGHTAGKEKYSLYVYSVNGCLLSSISLEEQVTALCLVPDYVILGTQQGGVHIRELHSLELAVPPLALKVAVRSMSVTKESSHILIGLEDGKLIVVGAGKPAEVRSGQFSRRIWGSTRRISQVSSGETEYNPTETAGN</sequence>
<name>A0ACC2GN09_DALPE</name>
<evidence type="ECO:0000313" key="1">
    <source>
        <dbReference type="EMBL" id="KAJ8004840.1"/>
    </source>
</evidence>
<gene>
    <name evidence="1" type="ORF">DPEC_G00140480</name>
</gene>
<protein>
    <submittedName>
        <fullName evidence="1">Uncharacterized protein</fullName>
    </submittedName>
</protein>
<keyword evidence="2" id="KW-1185">Reference proteome</keyword>